<dbReference type="PROSITE" id="PS50021">
    <property type="entry name" value="CH"/>
    <property type="match status" value="1"/>
</dbReference>
<protein>
    <recommendedName>
        <fullName evidence="7">Calponin-homology (CH) domain-containing protein</fullName>
    </recommendedName>
</protein>
<dbReference type="Pfam" id="PF22544">
    <property type="entry name" value="HYDIN_VesB_CFA65-like_Ig"/>
    <property type="match status" value="1"/>
</dbReference>
<proteinExistence type="predicted"/>
<sequence>MEELIDNVLGVRISPSLVHFMDVSIGQTYQAKITVQNISRVAKTIKIIGPQNAQFTLSVKNSEKPMAPGLQITATVEYKPSKKEDISDKLLVVVDRDVINVPLLGFTPSCYLEIDPEVNFGNVIANSKVIYKEIGITNHGSSPGTFKLKYNGTIPITIIPTSGTVEPKTTHLVKLELCADVPVAFEEIAKVKLQGREETSLLIKGNFVRQSLELLDLSGKSLKCVHFGAVYFGTSKIQKAVLYNDSPEEVSWVSVLDDNALGAEMGSVIGKSTEAVLQEMNYRKRTSELDVSALLSCFPNQGVLLPFQKTTVTLCFSPKQNEDTGELPSQQDYALFMKFELVGSKDGFLQADTDAKMCNKGQKKRYMELAATGSAFPVTLTFSPGTAYNFKECVIGERIDMLCSLKNESQCLPAVFSFRKISHFHISPANGKIEPGHSQDMVFSFVPHQAGTFKVKQVVDILGPTSDEKLSPLKTKAFHQMKLTFQAVCKPITNKIVMKVNPGITPLVTNPTGQFVQAPKESALVSRMATLSATKTQIHVHQKTNDADNDVLVAFPNDRAASIRPSDRKAQYRTIFTKMERYNYVDADYAYTEEEEKIKQAHKDYYTDYIKSRRERRLKEEKDREFEEMNNDIEIGITPAAGLQPPTASIAECLNEQQKPITANITKGRMLTTRQLASVESRSVTKENNEGLNAMPCTAIEKEDCSLELTPQQLHQVVIGPSTIDFGEICVRSASIKELIIINSLPMYIWVQVEIDCDELQQTSPLSHVVPPMSKTDIPVVFETNSLGKFKKSITYTINNKHAGHILVMAKTVPVALVLSSHELTLKPNNDFLADTGFRSSVRLYNRRNHPAEFSWKPIITEKGIAFSIRPARGVVDAYKDLECEVVWHPGFSSPEIGEFNLCVQQRNSAKLRCIAELGSTSVQFTEQRVLFHRAPLGLTTYKTAIIQNTGMNHAYFQVVDISPLPGMTITPSQGVVPVGGYTTLKIFFTPRAVMKFDTRVEVSVRNAKTLELRIGGSVVPPEVNISVSSFLFPGVYVNATQAIPFLLQNKGAARTKVEFDLSRYEDFSLSFKDESAVEIDPLYPRLYTVDLEEKETLECVLHFHPKEVAAYDFQLPININFTGGVSDADSSTPVTPTHSEKHIVVPRPQMVDVITPACKVNATVLQTLLQFSSTRILFELPSEVFNLGIADDSLSSQALELRNVSKQKVMWRLNLDHNVDLIKNGIFKFSTRFDGPGIYAAEVPVILNDNPDSIYTALHLFGTSSKPKLMFDPPLVILTPVPLDTEVQETVEITPTDYYRNSTLKVEIPEVQLDKGETVDVFSVSFPGGQTIINSNGLSEKLSCRICFRSSSPLRCLVDLVFTDEENNKFPLQVAAVAENCILTVYPYLACHRTDQQVILRSGHNGNGKNGSTSEAVLRPCYIPETPSQSTSSSSLGAITSSTYEESVSEDDNVLGNERTQNGDAEIPYHRTKDKLELLFYPEEDTEEWIFFQKVLATVQTWFSLFGWPSGCNPITIPDSLWSAVCKVKLTKTEGKAMKTITLGKQAKTIYDMLFYLSGQMLPGITASQSLPADPTERVLQLHWQHSTLLTFLKNQGASLPHIKPEYLFEPLDYERWIQVQDQIQKLQISIKKNVDTASNVPISHNAFQSVSKRSWTDVLLQIYKVLILSRVEQTKTDDETVIDCMPKISSEPLSSNIYSTSERILLTWLNVHYEKMRKVTWKNCMKGDVPPTRWIMNFDKDLLDGLVLAAQVAAYCPYLISSHFIDMYTSPESPEQCLHNCLILVNALRTVNLNIDIQATDICDPNPVMMLMLCVYLHETLPLYVPKKTINFDGPLHQTISRQVRLKNPSSKPLVYNATVVGRESADFSLPKGSTITIAPKSQADLGVDYRSRFLHSAEATLLLVSRPANGAGGTTVAFSLQSRLTDLVSTVQVKQESPCYELEKLDLSVQSPYKGNGKFMVMLVESTSYLPFPDFQDEIAKLKHENYCRIGDFVYLIEGTGIPPLPSSFSPVDSPNVFPVNGSTNSKETYYLKCKENCILEENLKIPLVNERMEKALAIAAQMQMSLLEYERRKVTGTLESSSVRAALAASGVNREDVNLSFRSSSFSKKFNSIQYDVEISMPEHFEIPKQIFIPVSAKSRLPFGHASAKENKENGVSFPMKFVPEKPGRYPCKILLRSAHDVRVYMIECVVNPSSSETEFEFITSAGEALIQDIPISNVTEQDWKLRAILQGDRFYGPPFLYVPAGETVQYSLMFKPISKCFSTGKLMLQNETDGTEHIFGLKGIGQEPLALDHIMIDCQVRQVTQKVLMVPNYTNDRLTFKVVSDIPIIGGPQTITVKPGTSSPYTFSISPWKRGLFQGVISFVAEDREQQQFQYGNPPATTDGVDAEFQTADKKKAMKKTVGINIPITNPTKEVLHFHVLLAGDGVTGDYKFTLQPRETFPYVAKFSPTKTGVYSGSVIFQCDIFGEFWYELQMSSEKPAPIRVPEVACELGKWTRLSISLCNPTQETFELQTINTNPEHFLVEIDHSKPVLVPPSSTIEVPVQFCPSALGKGNHTSSIIFTNPQLEEWTFQVSGVGLIPQPLEPASISARVGSLASLIISFKNPTNEHVLVDVILTDQEQTMHRLSASVLRHSINKEPAFCLPLKQTQGIPLAPKERLDIPVLFAPETMKLYEALVVVHMVKANGDTWEHNNVEDFSTELKSVSKTEDGAIYGIRWIYPVRGIPEAQPSKSTPAVVSCQARNRTEERVEVLLTGVVPSQTAMTASAHDVKSTEKVGHIQEEVQVCNVQDCTEINSPIKKPSAQQFIQVCLMCMAFRYFPWHTNTGYPEPFSAYFLPGSDVEFSVLPQSGELLPIGTAGTLITVGFKPTMYSKKHKATLVVQTATMEWTYEINGVPPNTTPPTNVSSRICSMGIKQPTATQKRNFLRENLKLTSTAVSSPIKGASLIVRTT</sequence>
<evidence type="ECO:0000256" key="3">
    <source>
        <dbReference type="ARBA" id="ARBA00022490"/>
    </source>
</evidence>
<reference evidence="8" key="1">
    <citation type="thesis" date="2020" institute="ProQuest LLC" country="789 East Eisenhower Parkway, Ann Arbor, MI, USA">
        <title>Comparative Genomics and Chromosome Evolution.</title>
        <authorList>
            <person name="Mudd A.B."/>
        </authorList>
    </citation>
    <scope>NUCLEOTIDE SEQUENCE</scope>
    <source>
        <strain evidence="8">1538</strain>
        <tissue evidence="8">Blood</tissue>
    </source>
</reference>
<comment type="caution">
    <text evidence="8">The sequence shown here is derived from an EMBL/GenBank/DDBJ whole genome shotgun (WGS) entry which is preliminary data.</text>
</comment>
<evidence type="ECO:0000256" key="2">
    <source>
        <dbReference type="ARBA" id="ARBA00004496"/>
    </source>
</evidence>
<dbReference type="Gene3D" id="2.60.40.10">
    <property type="entry name" value="Immunoglobulins"/>
    <property type="match status" value="6"/>
</dbReference>
<dbReference type="SUPFAM" id="SSF47576">
    <property type="entry name" value="Calponin-homology domain, CH-domain"/>
    <property type="match status" value="1"/>
</dbReference>
<keyword evidence="9" id="KW-1185">Reference proteome</keyword>
<comment type="subcellular location">
    <subcellularLocation>
        <location evidence="1">Cell projection</location>
        <location evidence="1">Cilium</location>
    </subcellularLocation>
    <subcellularLocation>
        <location evidence="2">Cytoplasm</location>
    </subcellularLocation>
</comment>
<keyword evidence="5" id="KW-0966">Cell projection</keyword>
<evidence type="ECO:0000256" key="6">
    <source>
        <dbReference type="SAM" id="MobiDB-lite"/>
    </source>
</evidence>
<evidence type="ECO:0000259" key="7">
    <source>
        <dbReference type="PROSITE" id="PS50021"/>
    </source>
</evidence>
<evidence type="ECO:0000313" key="8">
    <source>
        <dbReference type="EMBL" id="DBA33280.1"/>
    </source>
</evidence>
<dbReference type="Pfam" id="PF24771">
    <property type="entry name" value="Ig_CFAP74_1st"/>
    <property type="match status" value="1"/>
</dbReference>
<organism evidence="8 9">
    <name type="scientific">Pyxicephalus adspersus</name>
    <name type="common">African bullfrog</name>
    <dbReference type="NCBI Taxonomy" id="30357"/>
    <lineage>
        <taxon>Eukaryota</taxon>
        <taxon>Metazoa</taxon>
        <taxon>Chordata</taxon>
        <taxon>Craniata</taxon>
        <taxon>Vertebrata</taxon>
        <taxon>Euteleostomi</taxon>
        <taxon>Amphibia</taxon>
        <taxon>Batrachia</taxon>
        <taxon>Anura</taxon>
        <taxon>Neobatrachia</taxon>
        <taxon>Ranoidea</taxon>
        <taxon>Pyxicephalidae</taxon>
        <taxon>Pyxicephalinae</taxon>
        <taxon>Pyxicephalus</taxon>
    </lineage>
</organism>
<evidence type="ECO:0000313" key="9">
    <source>
        <dbReference type="Proteomes" id="UP001181693"/>
    </source>
</evidence>
<dbReference type="Pfam" id="PF24529">
    <property type="entry name" value="CFAP47"/>
    <property type="match status" value="1"/>
</dbReference>
<dbReference type="Gene3D" id="1.10.418.10">
    <property type="entry name" value="Calponin-like domain"/>
    <property type="match status" value="1"/>
</dbReference>
<name>A0AAV3AZ05_PYXAD</name>
<keyword evidence="4" id="KW-0969">Cilium</keyword>
<dbReference type="PANTHER" id="PTHR45912">
    <property type="entry name" value="CILIA- AND FLAGELLA-ASSOCIATED PROTEIN 47"/>
    <property type="match status" value="1"/>
</dbReference>
<dbReference type="InterPro" id="IPR053879">
    <property type="entry name" value="HYDIN_VesB_CFA65-like_Ig"/>
</dbReference>
<evidence type="ECO:0000256" key="4">
    <source>
        <dbReference type="ARBA" id="ARBA00023069"/>
    </source>
</evidence>
<dbReference type="InterPro" id="IPR001715">
    <property type="entry name" value="CH_dom"/>
</dbReference>
<dbReference type="GO" id="GO:0007288">
    <property type="term" value="P:sperm axoneme assembly"/>
    <property type="evidence" value="ECO:0007669"/>
    <property type="project" value="TreeGrafter"/>
</dbReference>
<gene>
    <name evidence="8" type="ORF">GDO54_000991</name>
</gene>
<dbReference type="InterPro" id="IPR056343">
    <property type="entry name" value="CFAP47_dom"/>
</dbReference>
<accession>A0AAV3AZ05</accession>
<dbReference type="GO" id="GO:0005929">
    <property type="term" value="C:cilium"/>
    <property type="evidence" value="ECO:0007669"/>
    <property type="project" value="TreeGrafter"/>
</dbReference>
<dbReference type="Proteomes" id="UP001181693">
    <property type="component" value="Unassembled WGS sequence"/>
</dbReference>
<dbReference type="InterPro" id="IPR013783">
    <property type="entry name" value="Ig-like_fold"/>
</dbReference>
<evidence type="ECO:0000256" key="5">
    <source>
        <dbReference type="ARBA" id="ARBA00023273"/>
    </source>
</evidence>
<dbReference type="PANTHER" id="PTHR45912:SF3">
    <property type="entry name" value="CILIA- AND FLAGELLA-ASSOCIATED PROTEIN 47"/>
    <property type="match status" value="1"/>
</dbReference>
<keyword evidence="3" id="KW-0963">Cytoplasm</keyword>
<evidence type="ECO:0000256" key="1">
    <source>
        <dbReference type="ARBA" id="ARBA00004138"/>
    </source>
</evidence>
<dbReference type="EMBL" id="DYDO01000001">
    <property type="protein sequence ID" value="DBA33280.1"/>
    <property type="molecule type" value="Genomic_DNA"/>
</dbReference>
<dbReference type="InterPro" id="IPR036872">
    <property type="entry name" value="CH_dom_sf"/>
</dbReference>
<feature type="domain" description="Calponin-homology (CH)" evidence="7">
    <location>
        <begin position="1701"/>
        <end position="1824"/>
    </location>
</feature>
<feature type="region of interest" description="Disordered" evidence="6">
    <location>
        <begin position="1447"/>
        <end position="1468"/>
    </location>
</feature>